<protein>
    <recommendedName>
        <fullName evidence="9">Vacuolar protein-sorting-associated protein 36</fullName>
    </recommendedName>
    <alternativeName>
        <fullName evidence="9">ESCRT-II complex subunit VPS36</fullName>
    </alternativeName>
</protein>
<evidence type="ECO:0000256" key="7">
    <source>
        <dbReference type="ARBA" id="ARBA00022927"/>
    </source>
</evidence>
<comment type="subcellular location">
    <subcellularLocation>
        <location evidence="9">Cytoplasm</location>
    </subcellularLocation>
    <subcellularLocation>
        <location evidence="9">Endosome</location>
    </subcellularLocation>
</comment>
<dbReference type="Gene3D" id="2.30.29.30">
    <property type="entry name" value="Pleckstrin-homology domain (PH domain)/Phosphotyrosine-binding domain (PTB)"/>
    <property type="match status" value="2"/>
</dbReference>
<dbReference type="PANTHER" id="PTHR13128">
    <property type="entry name" value="VACUOLAR PROTEIN-SORTING-ASSOCIATED PROTEIN 36"/>
    <property type="match status" value="1"/>
</dbReference>
<dbReference type="GO" id="GO:0008270">
    <property type="term" value="F:zinc ion binding"/>
    <property type="evidence" value="ECO:0007669"/>
    <property type="project" value="UniProtKB-KW"/>
</dbReference>
<dbReference type="Proteomes" id="UP000789508">
    <property type="component" value="Unassembled WGS sequence"/>
</dbReference>
<dbReference type="SUPFAM" id="SSF46785">
    <property type="entry name" value="Winged helix' DNA-binding domain"/>
    <property type="match status" value="1"/>
</dbReference>
<keyword evidence="7 9" id="KW-0653">Protein transport</keyword>
<evidence type="ECO:0000256" key="1">
    <source>
        <dbReference type="ARBA" id="ARBA00009697"/>
    </source>
</evidence>
<evidence type="ECO:0000256" key="5">
    <source>
        <dbReference type="ARBA" id="ARBA00022771"/>
    </source>
</evidence>
<dbReference type="InterPro" id="IPR011993">
    <property type="entry name" value="PH-like_dom_sf"/>
</dbReference>
<accession>A0A9N9CLI7</accession>
<feature type="domain" description="GLUE N-terminal" evidence="11">
    <location>
        <begin position="7"/>
        <end position="298"/>
    </location>
</feature>
<reference evidence="12" key="1">
    <citation type="submission" date="2021-06" db="EMBL/GenBank/DDBJ databases">
        <authorList>
            <person name="Kallberg Y."/>
            <person name="Tangrot J."/>
            <person name="Rosling A."/>
        </authorList>
    </citation>
    <scope>NUCLEOTIDE SEQUENCE</scope>
    <source>
        <strain evidence="12">FL130A</strain>
    </source>
</reference>
<keyword evidence="5" id="KW-0863">Zinc-finger</keyword>
<keyword evidence="3" id="KW-0479">Metal-binding</keyword>
<dbReference type="EMBL" id="CAJVPS010004785">
    <property type="protein sequence ID" value="CAG8607836.1"/>
    <property type="molecule type" value="Genomic_DNA"/>
</dbReference>
<dbReference type="InterPro" id="IPR001876">
    <property type="entry name" value="Znf_RanBP2"/>
</dbReference>
<evidence type="ECO:0000256" key="8">
    <source>
        <dbReference type="ARBA" id="ARBA00023054"/>
    </source>
</evidence>
<name>A0A9N9CLI7_9GLOM</name>
<keyword evidence="6" id="KW-0862">Zinc</keyword>
<dbReference type="PANTHER" id="PTHR13128:SF12">
    <property type="entry name" value="VACUOLAR PROTEIN-SORTING-ASSOCIATED PROTEIN 36"/>
    <property type="match status" value="1"/>
</dbReference>
<keyword evidence="2 9" id="KW-0813">Transport</keyword>
<dbReference type="OrthoDB" id="271448at2759"/>
<feature type="region of interest" description="Disordered" evidence="10">
    <location>
        <begin position="295"/>
        <end position="323"/>
    </location>
</feature>
<keyword evidence="8" id="KW-0175">Coiled coil</keyword>
<evidence type="ECO:0000256" key="4">
    <source>
        <dbReference type="ARBA" id="ARBA00022753"/>
    </source>
</evidence>
<sequence length="504" mass="55150">MDRFTRVELTSSLRPALLPNETILAIQDNVGLYEGNEKVPEYSNGKAYLTTHRAIYIDSEQPQTHSLALDLSLVKAREYFTGFLKASPKIILRFTENLYASSSSPRSHTPISPSSSTTSLPLTTSITPTTWICPICSYSKNLVSTNLKCQLCGVKRPEDLLSASSAPPLISQNAKERIGSNVDGVSLQQEEYLSQTSDTDSPSAKPLAEGIACPVCTFLNHPSMIRCEVCESELGTFNVDGLSITADEAVSGSASGKSGNPSADFVKLAFRNGGSSTFYEKLKVAMSGKEWEKSLDSIPSKSTPNFDPGRSGIKGITRNVEEGHKEQEETLALAFKDLDGLMAKANEMVKLAESMKLKLSKESNESDALADEASSLNTYLLELGISSPELSLQLAEFLEGILEKENGMMALTDIYCIFNRARGVALISPEDMYKACSLFERLNMPMRLRKFSSGLNVVHDEKTAQRILDEIRKNGPKTAIDLAERQKTSVFLVTEQLLASFCEI</sequence>
<dbReference type="InterPro" id="IPR036388">
    <property type="entry name" value="WH-like_DNA-bd_sf"/>
</dbReference>
<feature type="region of interest" description="Disordered" evidence="10">
    <location>
        <begin position="101"/>
        <end position="120"/>
    </location>
</feature>
<proteinExistence type="inferred from homology"/>
<evidence type="ECO:0000256" key="6">
    <source>
        <dbReference type="ARBA" id="ARBA00022833"/>
    </source>
</evidence>
<dbReference type="FunFam" id="1.10.10.10:FF:000165">
    <property type="entry name" value="Vacuolar protein sorting protein (Vps36)"/>
    <property type="match status" value="1"/>
</dbReference>
<dbReference type="SMART" id="SM00547">
    <property type="entry name" value="ZnF_RBZ"/>
    <property type="match status" value="2"/>
</dbReference>
<dbReference type="SUPFAM" id="SSF50729">
    <property type="entry name" value="PH domain-like"/>
    <property type="match status" value="2"/>
</dbReference>
<evidence type="ECO:0000313" key="12">
    <source>
        <dbReference type="EMBL" id="CAG8607836.1"/>
    </source>
</evidence>
<comment type="function">
    <text evidence="9">Component of the ESCRT-II complex (endosomal sorting complex required for transport II), which is required for multivesicular body (MVB) formation and sorting of endosomal cargo proteins into MVBs.</text>
</comment>
<dbReference type="InterPro" id="IPR040608">
    <property type="entry name" value="Snf8/Vps36"/>
</dbReference>
<dbReference type="AlphaFoldDB" id="A0A9N9CLI7"/>
<dbReference type="GO" id="GO:0043130">
    <property type="term" value="F:ubiquitin binding"/>
    <property type="evidence" value="ECO:0007669"/>
    <property type="project" value="UniProtKB-UniRule"/>
</dbReference>
<dbReference type="GO" id="GO:0031902">
    <property type="term" value="C:late endosome membrane"/>
    <property type="evidence" value="ECO:0007669"/>
    <property type="project" value="UniProtKB-UniRule"/>
</dbReference>
<dbReference type="Pfam" id="PF11605">
    <property type="entry name" value="Vps36_ESCRT-II"/>
    <property type="match status" value="1"/>
</dbReference>
<gene>
    <name evidence="12" type="ORF">ALEPTO_LOCUS8432</name>
</gene>
<keyword evidence="4 9" id="KW-0967">Endosome</keyword>
<dbReference type="Pfam" id="PF04157">
    <property type="entry name" value="EAP30"/>
    <property type="match status" value="1"/>
</dbReference>
<evidence type="ECO:0000313" key="13">
    <source>
        <dbReference type="Proteomes" id="UP000789508"/>
    </source>
</evidence>
<dbReference type="Gene3D" id="1.10.10.10">
    <property type="entry name" value="Winged helix-like DNA-binding domain superfamily/Winged helix DNA-binding domain"/>
    <property type="match status" value="2"/>
</dbReference>
<organism evidence="12 13">
    <name type="scientific">Ambispora leptoticha</name>
    <dbReference type="NCBI Taxonomy" id="144679"/>
    <lineage>
        <taxon>Eukaryota</taxon>
        <taxon>Fungi</taxon>
        <taxon>Fungi incertae sedis</taxon>
        <taxon>Mucoromycota</taxon>
        <taxon>Glomeromycotina</taxon>
        <taxon>Glomeromycetes</taxon>
        <taxon>Archaeosporales</taxon>
        <taxon>Ambisporaceae</taxon>
        <taxon>Ambispora</taxon>
    </lineage>
</organism>
<keyword evidence="9" id="KW-0963">Cytoplasm</keyword>
<comment type="caution">
    <text evidence="12">The sequence shown here is derived from an EMBL/GenBank/DDBJ whole genome shotgun (WGS) entry which is preliminary data.</text>
</comment>
<evidence type="ECO:0000259" key="11">
    <source>
        <dbReference type="PROSITE" id="PS51495"/>
    </source>
</evidence>
<evidence type="ECO:0000256" key="9">
    <source>
        <dbReference type="RuleBase" id="RU367095"/>
    </source>
</evidence>
<dbReference type="PROSITE" id="PS51495">
    <property type="entry name" value="GLUE"/>
    <property type="match status" value="1"/>
</dbReference>
<evidence type="ECO:0000256" key="10">
    <source>
        <dbReference type="SAM" id="MobiDB-lite"/>
    </source>
</evidence>
<comment type="similarity">
    <text evidence="1 9">Belongs to the VPS36 family.</text>
</comment>
<comment type="subunit">
    <text evidence="9">Component of the endosomal sorting complex required for transport II (ESCRT-II).</text>
</comment>
<keyword evidence="13" id="KW-1185">Reference proteome</keyword>
<dbReference type="InterPro" id="IPR021648">
    <property type="entry name" value="GLUE_dom"/>
</dbReference>
<dbReference type="GO" id="GO:0032266">
    <property type="term" value="F:phosphatidylinositol-3-phosphate binding"/>
    <property type="evidence" value="ECO:0007669"/>
    <property type="project" value="UniProtKB-UniRule"/>
</dbReference>
<evidence type="ECO:0000256" key="3">
    <source>
        <dbReference type="ARBA" id="ARBA00022723"/>
    </source>
</evidence>
<dbReference type="GO" id="GO:0043328">
    <property type="term" value="P:protein transport to vacuole involved in ubiquitin-dependent protein catabolic process via the multivesicular body sorting pathway"/>
    <property type="evidence" value="ECO:0007669"/>
    <property type="project" value="UniProtKB-UniRule"/>
</dbReference>
<dbReference type="GO" id="GO:0000814">
    <property type="term" value="C:ESCRT II complex"/>
    <property type="evidence" value="ECO:0007669"/>
    <property type="project" value="UniProtKB-UniRule"/>
</dbReference>
<dbReference type="InterPro" id="IPR036390">
    <property type="entry name" value="WH_DNA-bd_sf"/>
</dbReference>
<dbReference type="Gene3D" id="6.10.140.260">
    <property type="match status" value="1"/>
</dbReference>
<evidence type="ECO:0000256" key="2">
    <source>
        <dbReference type="ARBA" id="ARBA00022448"/>
    </source>
</evidence>
<dbReference type="InterPro" id="IPR037855">
    <property type="entry name" value="Vps36"/>
</dbReference>